<feature type="transmembrane region" description="Helical" evidence="1">
    <location>
        <begin position="159"/>
        <end position="178"/>
    </location>
</feature>
<keyword evidence="1" id="KW-1133">Transmembrane helix</keyword>
<evidence type="ECO:0000313" key="4">
    <source>
        <dbReference type="Proteomes" id="UP000198620"/>
    </source>
</evidence>
<evidence type="ECO:0000313" key="3">
    <source>
        <dbReference type="EMBL" id="SEK66911.1"/>
    </source>
</evidence>
<keyword evidence="1" id="KW-0812">Transmembrane</keyword>
<sequence>MIKQAIQAGALALVFAAGLYSGTAAAHGRVAMEEDTCMRRLGDNSMVHLSAYQPQHEPSDQYCTDIPKEGNTFLVVDLVDPALRDIPVGMRIVRGTSEQEDETVSYVRPSHHPDGVMRGETTLDKGQYTVFITGESVPPVHYQYPLRVQMINYAKTFRAAVWPLIGMLLLTFLGYRIMQSKRVRQWRSSRRP</sequence>
<feature type="chain" id="PRO_5011451436" evidence="2">
    <location>
        <begin position="27"/>
        <end position="192"/>
    </location>
</feature>
<keyword evidence="1" id="KW-0472">Membrane</keyword>
<dbReference type="EMBL" id="FOBH01000002">
    <property type="protein sequence ID" value="SEK66911.1"/>
    <property type="molecule type" value="Genomic_DNA"/>
</dbReference>
<proteinExistence type="predicted"/>
<keyword evidence="4" id="KW-1185">Reference proteome</keyword>
<gene>
    <name evidence="3" type="ORF">SAMN05216387_102323</name>
</gene>
<name>A0A1H7IWM3_9PROT</name>
<evidence type="ECO:0000256" key="1">
    <source>
        <dbReference type="SAM" id="Phobius"/>
    </source>
</evidence>
<protein>
    <submittedName>
        <fullName evidence="3">Uncharacterized protein</fullName>
    </submittedName>
</protein>
<evidence type="ECO:0000256" key="2">
    <source>
        <dbReference type="SAM" id="SignalP"/>
    </source>
</evidence>
<organism evidence="3 4">
    <name type="scientific">Nitrosovibrio tenuis</name>
    <dbReference type="NCBI Taxonomy" id="1233"/>
    <lineage>
        <taxon>Bacteria</taxon>
        <taxon>Pseudomonadati</taxon>
        <taxon>Pseudomonadota</taxon>
        <taxon>Betaproteobacteria</taxon>
        <taxon>Nitrosomonadales</taxon>
        <taxon>Nitrosomonadaceae</taxon>
        <taxon>Nitrosovibrio</taxon>
    </lineage>
</organism>
<feature type="signal peptide" evidence="2">
    <location>
        <begin position="1"/>
        <end position="26"/>
    </location>
</feature>
<dbReference type="Proteomes" id="UP000198620">
    <property type="component" value="Unassembled WGS sequence"/>
</dbReference>
<keyword evidence="2" id="KW-0732">Signal</keyword>
<reference evidence="3 4" key="1">
    <citation type="submission" date="2016-10" db="EMBL/GenBank/DDBJ databases">
        <authorList>
            <person name="de Groot N.N."/>
        </authorList>
    </citation>
    <scope>NUCLEOTIDE SEQUENCE [LARGE SCALE GENOMIC DNA]</scope>
    <source>
        <strain evidence="3 4">Nv1</strain>
    </source>
</reference>
<accession>A0A1H7IWM3</accession>
<dbReference type="AlphaFoldDB" id="A0A1H7IWM3"/>